<proteinExistence type="predicted"/>
<dbReference type="GO" id="GO:0016715">
    <property type="term" value="F:oxidoreductase activity, acting on paired donors, with incorporation or reduction of molecular oxygen, reduced ascorbate as one donor, and incorporation of one atom of oxygen"/>
    <property type="evidence" value="ECO:0007669"/>
    <property type="project" value="InterPro"/>
</dbReference>
<reference evidence="3 4" key="1">
    <citation type="submission" date="2016-10" db="EMBL/GenBank/DDBJ databases">
        <authorList>
            <person name="de Groot N.N."/>
        </authorList>
    </citation>
    <scope>NUCLEOTIDE SEQUENCE [LARGE SCALE GENOMIC DNA]</scope>
    <source>
        <strain evidence="3 4">CGMCC 1.3801</strain>
    </source>
</reference>
<dbReference type="SUPFAM" id="SSF49742">
    <property type="entry name" value="PHM/PNGase F"/>
    <property type="match status" value="1"/>
</dbReference>
<dbReference type="InterPro" id="IPR015196">
    <property type="entry name" value="PngaseF_N"/>
</dbReference>
<dbReference type="InterPro" id="IPR043022">
    <property type="entry name" value="PngaseF_N_sf"/>
</dbReference>
<dbReference type="Pfam" id="PF09113">
    <property type="entry name" value="N-glycanase_C"/>
    <property type="match status" value="1"/>
</dbReference>
<keyword evidence="1" id="KW-1015">Disulfide bond</keyword>
<evidence type="ECO:0000259" key="2">
    <source>
        <dbReference type="SMART" id="SM01290"/>
    </source>
</evidence>
<dbReference type="EMBL" id="FMTY01000001">
    <property type="protein sequence ID" value="SCX01055.1"/>
    <property type="molecule type" value="Genomic_DNA"/>
</dbReference>
<evidence type="ECO:0000313" key="3">
    <source>
        <dbReference type="EMBL" id="SCX01055.1"/>
    </source>
</evidence>
<name>A0A1G4V4I9_9FLAO</name>
<dbReference type="Pfam" id="PF09112">
    <property type="entry name" value="N-glycanase_N"/>
    <property type="match status" value="1"/>
</dbReference>
<organism evidence="3 4">
    <name type="scientific">Flavobacterium saliperosum</name>
    <dbReference type="NCBI Taxonomy" id="329186"/>
    <lineage>
        <taxon>Bacteria</taxon>
        <taxon>Pseudomonadati</taxon>
        <taxon>Bacteroidota</taxon>
        <taxon>Flavobacteriia</taxon>
        <taxon>Flavobacteriales</taxon>
        <taxon>Flavobacteriaceae</taxon>
        <taxon>Flavobacterium</taxon>
    </lineage>
</organism>
<dbReference type="InterPro" id="IPR008977">
    <property type="entry name" value="PHM/PNGase_F_dom_sf"/>
</dbReference>
<dbReference type="Gene3D" id="2.60.120.230">
    <property type="match status" value="1"/>
</dbReference>
<dbReference type="InterPro" id="IPR015197">
    <property type="entry name" value="PngaseF_C"/>
</dbReference>
<dbReference type="InterPro" id="IPR014784">
    <property type="entry name" value="Cu2_ascorb_mOase-like_C"/>
</dbReference>
<gene>
    <name evidence="3" type="ORF">SAMN02927925_00259</name>
</gene>
<dbReference type="STRING" id="329186.SAMN02927925_00259"/>
<dbReference type="InterPro" id="IPR005901">
    <property type="entry name" value="GLPGLI"/>
</dbReference>
<dbReference type="Gene3D" id="2.60.120.1570">
    <property type="entry name" value="Peptide-N-glycosidase F, N-terminal domain"/>
    <property type="match status" value="1"/>
</dbReference>
<accession>A0A1G4V4I9</accession>
<dbReference type="NCBIfam" id="TIGR01200">
    <property type="entry name" value="GLPGLI"/>
    <property type="match status" value="1"/>
</dbReference>
<dbReference type="SMART" id="SM01290">
    <property type="entry name" value="N-glycanase_N"/>
    <property type="match status" value="1"/>
</dbReference>
<evidence type="ECO:0000313" key="4">
    <source>
        <dbReference type="Proteomes" id="UP000182124"/>
    </source>
</evidence>
<sequence>MYEKNYLCSTTQLKKMKKNLTLLFFFCIGTLLAQVKNISPKGYKITYLKSSNGKQLEQQDPILVFTSELETLITSENIHNGKADLPYEQTVVKHAKNEITQFSRLGTSNWISTTDSTSLAKQTFEITTESKKIHGYNCLKAKTSINSNTIELWFTKDLNVKGAPTVLGQHLGLVLEMVRNGNFVITATKIEKLKKAMVQPTSLISDKHQKVDLLTYRDLLWKSRFTTIPIFDNETINFSDTSKSNDSILRFANGTVILKKVRLPKINSGSQVFVDVLEQSNGDAYDRTGSVFVIPTDAKISFLDGLKNGSKTLPVFENGNGKQYQGVIRTPDYTPLLELMRFFTPFGIKQFNHIQLKDKTWHEAVPYRQDISELQSQLSEKELWIGTFIGNYDKGGHKISMNITIHNEENASAKNTFALPLFNTTNVMEMAGQEYATMFNRDKGLEVTFTLTNDVKSAKLRYITTGHGGWENGDEFVPKKNTILLNGKEIHAFIPWRQDCGSYRLFNPASGNFPNGLSSSDYSRSNWCPGTVTNPTLIDLGDLKAGKHTIQIVIPQGAPEGTSFSAWNVSGVLIGN</sequence>
<feature type="domain" description="Peptide-N-glycosidase F N-terminal" evidence="2">
    <location>
        <begin position="227"/>
        <end position="405"/>
    </location>
</feature>
<dbReference type="Proteomes" id="UP000182124">
    <property type="component" value="Unassembled WGS sequence"/>
</dbReference>
<evidence type="ECO:0000256" key="1">
    <source>
        <dbReference type="ARBA" id="ARBA00023157"/>
    </source>
</evidence>
<protein>
    <submittedName>
        <fullName evidence="3">GLPGLI family protein</fullName>
    </submittedName>
</protein>
<dbReference type="AlphaFoldDB" id="A0A1G4V4I9"/>
<dbReference type="Pfam" id="PF22252">
    <property type="entry name" value="PNGase_F-II_N"/>
    <property type="match status" value="1"/>
</dbReference>
<dbReference type="eggNOG" id="ENOG502Z825">
    <property type="taxonomic scope" value="Bacteria"/>
</dbReference>